<keyword evidence="10" id="KW-1185">Reference proteome</keyword>
<evidence type="ECO:0000256" key="2">
    <source>
        <dbReference type="ARBA" id="ARBA00007400"/>
    </source>
</evidence>
<gene>
    <name evidence="9" type="ORF">CBW42_02715</name>
</gene>
<feature type="transmembrane region" description="Helical" evidence="7">
    <location>
        <begin position="103"/>
        <end position="121"/>
    </location>
</feature>
<organism evidence="9 10">
    <name type="scientific">Butyricicoccus porcorum</name>
    <dbReference type="NCBI Taxonomy" id="1945634"/>
    <lineage>
        <taxon>Bacteria</taxon>
        <taxon>Bacillati</taxon>
        <taxon>Bacillota</taxon>
        <taxon>Clostridia</taxon>
        <taxon>Eubacteriales</taxon>
        <taxon>Butyricicoccaceae</taxon>
        <taxon>Butyricicoccus</taxon>
    </lineage>
</organism>
<reference evidence="9 10" key="1">
    <citation type="submission" date="2017-05" db="EMBL/GenBank/DDBJ databases">
        <title>Butyricicoccus porcorum sp. nov. a butyrate-producing bacterium from the swine intestinal tract.</title>
        <authorList>
            <person name="Trachsel J."/>
            <person name="Humphrey S."/>
            <person name="Allen H.K."/>
        </authorList>
    </citation>
    <scope>NUCLEOTIDE SEQUENCE [LARGE SCALE GENOMIC DNA]</scope>
    <source>
        <strain evidence="9">BB10</strain>
    </source>
</reference>
<evidence type="ECO:0000259" key="8">
    <source>
        <dbReference type="Pfam" id="PF01757"/>
    </source>
</evidence>
<dbReference type="InterPro" id="IPR002656">
    <property type="entry name" value="Acyl_transf_3_dom"/>
</dbReference>
<dbReference type="RefSeq" id="WP_087017504.1">
    <property type="nucleotide sequence ID" value="NZ_NHOC01000002.1"/>
</dbReference>
<keyword evidence="3" id="KW-1003">Cell membrane</keyword>
<feature type="transmembrane region" description="Helical" evidence="7">
    <location>
        <begin position="191"/>
        <end position="210"/>
    </location>
</feature>
<name>A0A252F764_9FIRM</name>
<dbReference type="Proteomes" id="UP000194903">
    <property type="component" value="Unassembled WGS sequence"/>
</dbReference>
<evidence type="ECO:0000256" key="4">
    <source>
        <dbReference type="ARBA" id="ARBA00022692"/>
    </source>
</evidence>
<feature type="transmembrane region" description="Helical" evidence="7">
    <location>
        <begin position="72"/>
        <end position="97"/>
    </location>
</feature>
<comment type="similarity">
    <text evidence="2">Belongs to the acyltransferase 3 family.</text>
</comment>
<keyword evidence="4 7" id="KW-0812">Transmembrane</keyword>
<dbReference type="Pfam" id="PF01757">
    <property type="entry name" value="Acyl_transf_3"/>
    <property type="match status" value="1"/>
</dbReference>
<comment type="caution">
    <text evidence="9">The sequence shown here is derived from an EMBL/GenBank/DDBJ whole genome shotgun (WGS) entry which is preliminary data.</text>
</comment>
<dbReference type="OrthoDB" id="9810469at2"/>
<evidence type="ECO:0000313" key="10">
    <source>
        <dbReference type="Proteomes" id="UP000194903"/>
    </source>
</evidence>
<feature type="transmembrane region" description="Helical" evidence="7">
    <location>
        <begin position="287"/>
        <end position="311"/>
    </location>
</feature>
<feature type="domain" description="Acyltransferase 3" evidence="8">
    <location>
        <begin position="6"/>
        <end position="307"/>
    </location>
</feature>
<dbReference type="PANTHER" id="PTHR40074">
    <property type="entry name" value="O-ACETYLTRANSFERASE WECH"/>
    <property type="match status" value="1"/>
</dbReference>
<dbReference type="AlphaFoldDB" id="A0A252F764"/>
<dbReference type="GO" id="GO:0016413">
    <property type="term" value="F:O-acetyltransferase activity"/>
    <property type="evidence" value="ECO:0007669"/>
    <property type="project" value="TreeGrafter"/>
</dbReference>
<evidence type="ECO:0000256" key="1">
    <source>
        <dbReference type="ARBA" id="ARBA00004651"/>
    </source>
</evidence>
<feature type="transmembrane region" description="Helical" evidence="7">
    <location>
        <begin position="162"/>
        <end position="179"/>
    </location>
</feature>
<sequence length="322" mass="35424">MKRRMVYPDVLRALSCIAVVFLSVSMAAGSTALSGLLTWAVPLFVMLSGMFFLDGSWYISPRDMARKYAMRLLASYIVWFVVAAVVNQATGGVLQGILSGQGLYLNFLFVMIILYAISPVLRVFTRAAQPKELQFVVIFGYLIGCVYPFFQILLGTTHLADYAMLGFGLIAVFVTGWYLRSAMFTRRQLRVIYLLGGICLLLTLRGFWFGSTAFTTDPAMMIVSPDAVLIAMALFLVVKNTLSGMRLSRRVLRPIAALSQLSFGIYLIHPILLAVLCYMLNRAGVVLPAGVFIPVAAIGLLIVSGALAYLIRKIPKIGKYLA</sequence>
<evidence type="ECO:0000256" key="3">
    <source>
        <dbReference type="ARBA" id="ARBA00022475"/>
    </source>
</evidence>
<comment type="subcellular location">
    <subcellularLocation>
        <location evidence="1">Cell membrane</location>
        <topology evidence="1">Multi-pass membrane protein</topology>
    </subcellularLocation>
</comment>
<keyword evidence="6 7" id="KW-0472">Membrane</keyword>
<evidence type="ECO:0000256" key="6">
    <source>
        <dbReference type="ARBA" id="ARBA00023136"/>
    </source>
</evidence>
<dbReference type="GO" id="GO:0005886">
    <property type="term" value="C:plasma membrane"/>
    <property type="evidence" value="ECO:0007669"/>
    <property type="project" value="UniProtKB-SubCell"/>
</dbReference>
<evidence type="ECO:0000256" key="5">
    <source>
        <dbReference type="ARBA" id="ARBA00022989"/>
    </source>
</evidence>
<dbReference type="EMBL" id="NHOC01000002">
    <property type="protein sequence ID" value="OUM21500.1"/>
    <property type="molecule type" value="Genomic_DNA"/>
</dbReference>
<dbReference type="PANTHER" id="PTHR40074:SF2">
    <property type="entry name" value="O-ACETYLTRANSFERASE WECH"/>
    <property type="match status" value="1"/>
</dbReference>
<feature type="transmembrane region" description="Helical" evidence="7">
    <location>
        <begin position="133"/>
        <end position="150"/>
    </location>
</feature>
<proteinExistence type="inferred from homology"/>
<accession>A0A252F764</accession>
<dbReference type="GO" id="GO:0009246">
    <property type="term" value="P:enterobacterial common antigen biosynthetic process"/>
    <property type="evidence" value="ECO:0007669"/>
    <property type="project" value="TreeGrafter"/>
</dbReference>
<feature type="transmembrane region" description="Helical" evidence="7">
    <location>
        <begin position="222"/>
        <end position="242"/>
    </location>
</feature>
<feature type="transmembrane region" description="Helical" evidence="7">
    <location>
        <begin position="39"/>
        <end position="60"/>
    </location>
</feature>
<evidence type="ECO:0000313" key="9">
    <source>
        <dbReference type="EMBL" id="OUM21500.1"/>
    </source>
</evidence>
<keyword evidence="5 7" id="KW-1133">Transmembrane helix</keyword>
<evidence type="ECO:0000256" key="7">
    <source>
        <dbReference type="SAM" id="Phobius"/>
    </source>
</evidence>
<protein>
    <recommendedName>
        <fullName evidence="8">Acyltransferase 3 domain-containing protein</fullName>
    </recommendedName>
</protein>